<dbReference type="Gene3D" id="3.40.50.300">
    <property type="entry name" value="P-loop containing nucleotide triphosphate hydrolases"/>
    <property type="match status" value="1"/>
</dbReference>
<feature type="compositionally biased region" description="Acidic residues" evidence="11">
    <location>
        <begin position="225"/>
        <end position="250"/>
    </location>
</feature>
<feature type="compositionally biased region" description="Polar residues" evidence="11">
    <location>
        <begin position="1743"/>
        <end position="1756"/>
    </location>
</feature>
<keyword evidence="3" id="KW-0677">Repeat</keyword>
<feature type="domain" description="Helicase C-terminal" evidence="14">
    <location>
        <begin position="926"/>
        <end position="1077"/>
    </location>
</feature>
<dbReference type="InterPro" id="IPR038718">
    <property type="entry name" value="SNF2-like_sf"/>
</dbReference>
<feature type="region of interest" description="Disordered" evidence="11">
    <location>
        <begin position="1"/>
        <end position="373"/>
    </location>
</feature>
<dbReference type="PROSITE" id="PS51194">
    <property type="entry name" value="HELICASE_CTER"/>
    <property type="match status" value="1"/>
</dbReference>
<dbReference type="CDD" id="cd18793">
    <property type="entry name" value="SF2_C_SNF"/>
    <property type="match status" value="1"/>
</dbReference>
<dbReference type="Pfam" id="PF00385">
    <property type="entry name" value="Chromo"/>
    <property type="match status" value="1"/>
</dbReference>
<dbReference type="FunFam" id="2.40.50.40:FF:000038">
    <property type="entry name" value="Chromo domain-containing protein 1"/>
    <property type="match status" value="1"/>
</dbReference>
<feature type="compositionally biased region" description="Low complexity" evidence="11">
    <location>
        <begin position="322"/>
        <end position="334"/>
    </location>
</feature>
<dbReference type="PANTHER" id="PTHR45623">
    <property type="entry name" value="CHROMODOMAIN-HELICASE-DNA-BINDING PROTEIN 3-RELATED-RELATED"/>
    <property type="match status" value="1"/>
</dbReference>
<dbReference type="GO" id="GO:0000785">
    <property type="term" value="C:chromatin"/>
    <property type="evidence" value="ECO:0000318"/>
    <property type="project" value="GO_Central"/>
</dbReference>
<dbReference type="FunFam" id="2.40.50.40:FF:000032">
    <property type="entry name" value="protein CHROMATIN REMODELING 5 isoform X2"/>
    <property type="match status" value="1"/>
</dbReference>
<reference evidence="15 16" key="2">
    <citation type="journal article" date="2017" name="Genome Biol.">
        <title>New reference genome sequences of hot pepper reveal the massive evolution of plant disease-resistance genes by retroduplication.</title>
        <authorList>
            <person name="Kim S."/>
            <person name="Park J."/>
            <person name="Yeom S.I."/>
            <person name="Kim Y.M."/>
            <person name="Seo E."/>
            <person name="Kim K.T."/>
            <person name="Kim M.S."/>
            <person name="Lee J.M."/>
            <person name="Cheong K."/>
            <person name="Shin H.S."/>
            <person name="Kim S.B."/>
            <person name="Han K."/>
            <person name="Lee J."/>
            <person name="Park M."/>
            <person name="Lee H.A."/>
            <person name="Lee H.Y."/>
            <person name="Lee Y."/>
            <person name="Oh S."/>
            <person name="Lee J.H."/>
            <person name="Choi E."/>
            <person name="Choi E."/>
            <person name="Lee S.E."/>
            <person name="Jeon J."/>
            <person name="Kim H."/>
            <person name="Choi G."/>
            <person name="Song H."/>
            <person name="Lee J."/>
            <person name="Lee S.C."/>
            <person name="Kwon J.K."/>
            <person name="Lee H.Y."/>
            <person name="Koo N."/>
            <person name="Hong Y."/>
            <person name="Kim R.W."/>
            <person name="Kang W.H."/>
            <person name="Huh J.H."/>
            <person name="Kang B.C."/>
            <person name="Yang T.J."/>
            <person name="Lee Y.H."/>
            <person name="Bennetzen J.L."/>
            <person name="Choi D."/>
        </authorList>
    </citation>
    <scope>NUCLEOTIDE SEQUENCE [LARGE SCALE GENOMIC DNA]</scope>
    <source>
        <strain evidence="16">cv. CM334</strain>
    </source>
</reference>
<dbReference type="Gramene" id="PHT66910">
    <property type="protein sequence ID" value="PHT66910"/>
    <property type="gene ID" value="T459_31335"/>
</dbReference>
<evidence type="ECO:0000256" key="11">
    <source>
        <dbReference type="SAM" id="MobiDB-lite"/>
    </source>
</evidence>
<dbReference type="PANTHER" id="PTHR45623:SF14">
    <property type="entry name" value="CHROMODOMAIN-HELICASE-DNA-BINDING PROTEIN 1"/>
    <property type="match status" value="1"/>
</dbReference>
<dbReference type="InterPro" id="IPR001650">
    <property type="entry name" value="Helicase_C-like"/>
</dbReference>
<evidence type="ECO:0000256" key="9">
    <source>
        <dbReference type="ARBA" id="ARBA00023125"/>
    </source>
</evidence>
<feature type="domain" description="Helicase ATP-binding" evidence="13">
    <location>
        <begin position="624"/>
        <end position="796"/>
    </location>
</feature>
<keyword evidence="9" id="KW-0238">DNA-binding</keyword>
<dbReference type="SMART" id="SM00490">
    <property type="entry name" value="HELICc"/>
    <property type="match status" value="1"/>
</dbReference>
<evidence type="ECO:0000256" key="5">
    <source>
        <dbReference type="ARBA" id="ARBA00022801"/>
    </source>
</evidence>
<gene>
    <name evidence="15" type="ORF">T459_31335</name>
</gene>
<keyword evidence="6" id="KW-0347">Helicase</keyword>
<evidence type="ECO:0000256" key="1">
    <source>
        <dbReference type="ARBA" id="ARBA00004123"/>
    </source>
</evidence>
<dbReference type="GO" id="GO:0005524">
    <property type="term" value="F:ATP binding"/>
    <property type="evidence" value="ECO:0007669"/>
    <property type="project" value="UniProtKB-KW"/>
</dbReference>
<reference evidence="15 16" key="1">
    <citation type="journal article" date="2014" name="Nat. Genet.">
        <title>Genome sequence of the hot pepper provides insights into the evolution of pungency in Capsicum species.</title>
        <authorList>
            <person name="Kim S."/>
            <person name="Park M."/>
            <person name="Yeom S.I."/>
            <person name="Kim Y.M."/>
            <person name="Lee J.M."/>
            <person name="Lee H.A."/>
            <person name="Seo E."/>
            <person name="Choi J."/>
            <person name="Cheong K."/>
            <person name="Kim K.T."/>
            <person name="Jung K."/>
            <person name="Lee G.W."/>
            <person name="Oh S.K."/>
            <person name="Bae C."/>
            <person name="Kim S.B."/>
            <person name="Lee H.Y."/>
            <person name="Kim S.Y."/>
            <person name="Kim M.S."/>
            <person name="Kang B.C."/>
            <person name="Jo Y.D."/>
            <person name="Yang H.B."/>
            <person name="Jeong H.J."/>
            <person name="Kang W.H."/>
            <person name="Kwon J.K."/>
            <person name="Shin C."/>
            <person name="Lim J.Y."/>
            <person name="Park J.H."/>
            <person name="Huh J.H."/>
            <person name="Kim J.S."/>
            <person name="Kim B.D."/>
            <person name="Cohen O."/>
            <person name="Paran I."/>
            <person name="Suh M.C."/>
            <person name="Lee S.B."/>
            <person name="Kim Y.K."/>
            <person name="Shin Y."/>
            <person name="Noh S.J."/>
            <person name="Park J."/>
            <person name="Seo Y.S."/>
            <person name="Kwon S.Y."/>
            <person name="Kim H.A."/>
            <person name="Park J.M."/>
            <person name="Kim H.J."/>
            <person name="Choi S.B."/>
            <person name="Bosland P.W."/>
            <person name="Reeves G."/>
            <person name="Jo S.H."/>
            <person name="Lee B.W."/>
            <person name="Cho H.T."/>
            <person name="Choi H.S."/>
            <person name="Lee M.S."/>
            <person name="Yu Y."/>
            <person name="Do Choi Y."/>
            <person name="Park B.S."/>
            <person name="van Deynze A."/>
            <person name="Ashrafi H."/>
            <person name="Hill T."/>
            <person name="Kim W.T."/>
            <person name="Pai H.S."/>
            <person name="Ahn H.K."/>
            <person name="Yeam I."/>
            <person name="Giovannoni J.J."/>
            <person name="Rose J.K."/>
            <person name="Sorensen I."/>
            <person name="Lee S.J."/>
            <person name="Kim R.W."/>
            <person name="Choi I.Y."/>
            <person name="Choi B.S."/>
            <person name="Lim J.S."/>
            <person name="Lee Y.H."/>
            <person name="Choi D."/>
        </authorList>
    </citation>
    <scope>NUCLEOTIDE SEQUENCE [LARGE SCALE GENOMIC DNA]</scope>
    <source>
        <strain evidence="16">cv. CM334</strain>
    </source>
</reference>
<dbReference type="GO" id="GO:0005634">
    <property type="term" value="C:nucleus"/>
    <property type="evidence" value="ECO:0000318"/>
    <property type="project" value="GO_Central"/>
</dbReference>
<dbReference type="Pfam" id="PF00176">
    <property type="entry name" value="SNF2-rel_dom"/>
    <property type="match status" value="1"/>
</dbReference>
<comment type="subcellular location">
    <subcellularLocation>
        <location evidence="1">Nucleus</location>
    </subcellularLocation>
</comment>
<dbReference type="InterPro" id="IPR049730">
    <property type="entry name" value="SNF2/RAD54-like_C"/>
</dbReference>
<feature type="region of interest" description="Disordered" evidence="11">
    <location>
        <begin position="1743"/>
        <end position="1771"/>
    </location>
</feature>
<dbReference type="InterPro" id="IPR025260">
    <property type="entry name" value="CHD1-like_C"/>
</dbReference>
<accession>A0A2G2YB15</accession>
<dbReference type="SMART" id="SM00487">
    <property type="entry name" value="DEXDc"/>
    <property type="match status" value="1"/>
</dbReference>
<dbReference type="Gene3D" id="1.10.10.60">
    <property type="entry name" value="Homeodomain-like"/>
    <property type="match status" value="1"/>
</dbReference>
<dbReference type="Pfam" id="PF00271">
    <property type="entry name" value="Helicase_C"/>
    <property type="match status" value="1"/>
</dbReference>
<keyword evidence="4" id="KW-0547">Nucleotide-binding</keyword>
<evidence type="ECO:0000259" key="13">
    <source>
        <dbReference type="PROSITE" id="PS51192"/>
    </source>
</evidence>
<dbReference type="GO" id="GO:0042393">
    <property type="term" value="F:histone binding"/>
    <property type="evidence" value="ECO:0000318"/>
    <property type="project" value="GO_Central"/>
</dbReference>
<comment type="similarity">
    <text evidence="2">Belongs to the SNF2/RAD54 helicase family.</text>
</comment>
<keyword evidence="8" id="KW-0156">Chromatin regulator</keyword>
<feature type="compositionally biased region" description="Low complexity" evidence="11">
    <location>
        <begin position="1444"/>
        <end position="1457"/>
    </location>
</feature>
<dbReference type="GO" id="GO:0140658">
    <property type="term" value="F:ATP-dependent chromatin remodeler activity"/>
    <property type="evidence" value="ECO:0000318"/>
    <property type="project" value="GO_Central"/>
</dbReference>
<feature type="domain" description="Chromo" evidence="12">
    <location>
        <begin position="407"/>
        <end position="495"/>
    </location>
</feature>
<feature type="compositionally biased region" description="Polar residues" evidence="11">
    <location>
        <begin position="176"/>
        <end position="186"/>
    </location>
</feature>
<dbReference type="GO" id="GO:0016887">
    <property type="term" value="F:ATP hydrolysis activity"/>
    <property type="evidence" value="ECO:0000318"/>
    <property type="project" value="GO_Central"/>
</dbReference>
<feature type="region of interest" description="Disordered" evidence="11">
    <location>
        <begin position="1597"/>
        <end position="1616"/>
    </location>
</feature>
<evidence type="ECO:0000256" key="7">
    <source>
        <dbReference type="ARBA" id="ARBA00022840"/>
    </source>
</evidence>
<evidence type="ECO:0000256" key="4">
    <source>
        <dbReference type="ARBA" id="ARBA00022741"/>
    </source>
</evidence>
<dbReference type="SMART" id="SM01176">
    <property type="entry name" value="DUF4208"/>
    <property type="match status" value="1"/>
</dbReference>
<feature type="compositionally biased region" description="Acidic residues" evidence="11">
    <location>
        <begin position="290"/>
        <end position="306"/>
    </location>
</feature>
<organism evidence="15 16">
    <name type="scientific">Capsicum annuum</name>
    <name type="common">Capsicum pepper</name>
    <dbReference type="NCBI Taxonomy" id="4072"/>
    <lineage>
        <taxon>Eukaryota</taxon>
        <taxon>Viridiplantae</taxon>
        <taxon>Streptophyta</taxon>
        <taxon>Embryophyta</taxon>
        <taxon>Tracheophyta</taxon>
        <taxon>Spermatophyta</taxon>
        <taxon>Magnoliopsida</taxon>
        <taxon>eudicotyledons</taxon>
        <taxon>Gunneridae</taxon>
        <taxon>Pentapetalae</taxon>
        <taxon>asterids</taxon>
        <taxon>lamiids</taxon>
        <taxon>Solanales</taxon>
        <taxon>Solanaceae</taxon>
        <taxon>Solanoideae</taxon>
        <taxon>Capsiceae</taxon>
        <taxon>Capsicum</taxon>
    </lineage>
</organism>
<evidence type="ECO:0000313" key="15">
    <source>
        <dbReference type="EMBL" id="PHT66910.1"/>
    </source>
</evidence>
<dbReference type="PROSITE" id="PS50013">
    <property type="entry name" value="CHROMO_2"/>
    <property type="match status" value="2"/>
</dbReference>
<protein>
    <submittedName>
        <fullName evidence="15">Protein CHROMATIN REMODELING 5</fullName>
    </submittedName>
</protein>
<sequence length="1771" mass="201128">MVTLDEKNQGEQSMPGMHQDVGNEEVEGSLSENDENGQLQDEGVEVETAAADQVPPGRRVNLAGKWGSGFWKDCQPPGPSGRSGSGEESKSGSEYKNEEESDEVSEGREDQLESEDEGRRKEMGNSRSVPADEMLSDEYYEQDGDDQSDSLHYRAANASSGYSSKPQSRPVAASKYASQKSKTSQYQDDDEYADSEDDESEDEDDPDDPDYGSTGRGQGIKDKDDDWEGGESDELNSDDDEVGISDEDEEYYRKPQGKQKNRGGHSVKSTREVRSLSTSGRRKRGRTSYEEEESSEHDTENESDEDFGNKPRRVANLRLKNGGRSSAASVSGRNNELRTSSRRSVRKVSYAESEESEEIDEGKQKKSQKPSETASLRCIKNQKFLVKLLVLCESGVKYDEIEEEDCDSIEKVLWHQPKGMAEEARRNNKSADPMLLSHLYDSVPDWNEMEFLIKWKGQSHLHCQWKSFVELQNLSGFKKVLNYTKRVMEDVKYRKSVSREEIEVNDVSKEMDLDIIKQNSQVERIIADRISKDGYGNVVPEYLVKWKGLSYAEATWEKDVDIAFGQDAIDEYKAREAAIMVQGKSVDFQRKKSRGSLRKLEEQPEWLKGGKLRDYQLEGLNFLVNSWRNDTNVILADEMGLGKTVQSVSMLGFLQNAQQIHGPFLVVVPLSTLSNWAKEFRKWLPDMNVIVYVGARASREVCQQYEFYNDNKAGRTIKFDALLTTYEVLLKDKAVLSKIRWNYLMVDEAHRLKNSEASLYTTLLEFNTKNKLLITGTPLQNSVEELWALLHFLDPDKFKNKDDFVQNYKNLSSFNEMELANLHKELRPHILRRIIKDVEKSLPPKIERILRVEMYYKWILERNFQDLNKGVRGNQVSLLNIVVELKKCCNHPFLFESADHGYGGEANYFGSTKLERIILSSGKLVILDKLLDRLHETKHRVLIFSQMVRMLDILAEYLSIKGFQYQRLDGSTKSELRQQAMDHFNAPGSEDFCFLLSTRAGGLGINLATADTVIIFDSDWNPQNDLQAMSRAHRIGQQEVVNIYRFVTSKSVEEDILERAKKKMVLDHLVIQKLNAEGKLEKKEAKKGSLFDKNELSAILRFGAEELFKEDKNDEESKKRLLSMDIDEILERAEKVANFCGAEDDATFWSRWIKPEAAAHAEDALAPRAARNKKSYAEASPLVATNKRKKGVDAQERFPKRRKGDFSCTLPAIDGASAQVRGWSYGNLSKRDATRFSREVKKFGNDSQIDLMSSEVGGAVEAAPTEAQIELFDSLIDGCREAVKGEVVDPKGPLLDFFGVPVKADELLARVEELQLLAKRISRYEDPVSQFHTLGYLKPSTWSKGCGWNPKDDARLLLGIHYHGFGNWEKIRLDQKLGLTKKIAPVELQHHETFLPRAPQLKERASQLLQKEVAAVGGKNTSLKVGRKASIKQKESLPSTTAPLGKGKQSKLSSSGLNAKMGRGRAAKGQKAEPLVKEEGEMSDNEEVYEQFKEVKWMEWCEDVMVDEEKTLMRLEKLQSTSDDLPKDKVIAKIRNYLQLLGRRIDQIVLEYYPEPHRQERMTVRLWNYVSTFSNLTGEKLRQIYSKLKQEKHVEGRVGPSQFNGSAPGHPMPGFVPRGVDAARSEVWKRRRRPEADVTSQVQPQYQRILTNGTRLPEPNLSSGILGAAPLDSKQLGNVRPYRTHQSGLPKRPGHYADVFYQIQSSLPVLHYCKDCFHYRADGIANNYQRQSVDFGQSIQNRLTRSGMDPTSTPTPMSCRHRCGTGSEEYE</sequence>
<dbReference type="SMART" id="SM00298">
    <property type="entry name" value="CHROMO"/>
    <property type="match status" value="2"/>
</dbReference>
<dbReference type="InterPro" id="IPR014001">
    <property type="entry name" value="Helicase_ATP-bd"/>
</dbReference>
<feature type="compositionally biased region" description="Polar residues" evidence="11">
    <location>
        <begin position="157"/>
        <end position="167"/>
    </location>
</feature>
<evidence type="ECO:0000256" key="10">
    <source>
        <dbReference type="ARBA" id="ARBA00023242"/>
    </source>
</evidence>
<dbReference type="STRING" id="4072.A0A2G2YB15"/>
<dbReference type="Proteomes" id="UP000222542">
    <property type="component" value="Unassembled WGS sequence"/>
</dbReference>
<dbReference type="CDD" id="cd18659">
    <property type="entry name" value="CD2_tandem"/>
    <property type="match status" value="1"/>
</dbReference>
<dbReference type="EMBL" id="AYRZ02000012">
    <property type="protein sequence ID" value="PHT66910.1"/>
    <property type="molecule type" value="Genomic_DNA"/>
</dbReference>
<dbReference type="Pfam" id="PF13907">
    <property type="entry name" value="CHD1-like_C"/>
    <property type="match status" value="1"/>
</dbReference>
<keyword evidence="5" id="KW-0378">Hydrolase</keyword>
<dbReference type="GO" id="GO:0003682">
    <property type="term" value="F:chromatin binding"/>
    <property type="evidence" value="ECO:0000318"/>
    <property type="project" value="GO_Central"/>
</dbReference>
<proteinExistence type="inferred from homology"/>
<evidence type="ECO:0000256" key="8">
    <source>
        <dbReference type="ARBA" id="ARBA00022853"/>
    </source>
</evidence>
<evidence type="ECO:0000259" key="14">
    <source>
        <dbReference type="PROSITE" id="PS51194"/>
    </source>
</evidence>
<evidence type="ECO:0000313" key="16">
    <source>
        <dbReference type="Proteomes" id="UP000222542"/>
    </source>
</evidence>
<dbReference type="InterPro" id="IPR056302">
    <property type="entry name" value="CHD1-2/Hrp3_HTH"/>
</dbReference>
<dbReference type="GO" id="GO:0004386">
    <property type="term" value="F:helicase activity"/>
    <property type="evidence" value="ECO:0007669"/>
    <property type="project" value="UniProtKB-KW"/>
</dbReference>
<feature type="compositionally biased region" description="Basic residues" evidence="11">
    <location>
        <begin position="255"/>
        <end position="265"/>
    </location>
</feature>
<dbReference type="GO" id="GO:0034728">
    <property type="term" value="P:nucleosome organization"/>
    <property type="evidence" value="ECO:0000318"/>
    <property type="project" value="GO_Central"/>
</dbReference>
<dbReference type="Gene3D" id="2.40.50.40">
    <property type="match status" value="2"/>
</dbReference>
<dbReference type="InterPro" id="IPR023780">
    <property type="entry name" value="Chromo_domain"/>
</dbReference>
<dbReference type="FunFam" id="3.40.50.300:FF:000130">
    <property type="entry name" value="Chromodomain-helicase-DNA-binding protein 2 isoform 1"/>
    <property type="match status" value="1"/>
</dbReference>
<dbReference type="SUPFAM" id="SSF52540">
    <property type="entry name" value="P-loop containing nucleoside triphosphate hydrolases"/>
    <property type="match status" value="2"/>
</dbReference>
<dbReference type="PROSITE" id="PS51192">
    <property type="entry name" value="HELICASE_ATP_BIND_1"/>
    <property type="match status" value="1"/>
</dbReference>
<dbReference type="GO" id="GO:0003677">
    <property type="term" value="F:DNA binding"/>
    <property type="evidence" value="ECO:0000318"/>
    <property type="project" value="GO_Central"/>
</dbReference>
<dbReference type="SUPFAM" id="SSF54160">
    <property type="entry name" value="Chromo domain-like"/>
    <property type="match status" value="2"/>
</dbReference>
<feature type="compositionally biased region" description="Acidic residues" evidence="11">
    <location>
        <begin position="134"/>
        <end position="148"/>
    </location>
</feature>
<dbReference type="Pfam" id="PF23588">
    <property type="entry name" value="HTH_CHD1_Hrp3"/>
    <property type="match status" value="1"/>
</dbReference>
<feature type="compositionally biased region" description="Basic and acidic residues" evidence="11">
    <location>
        <begin position="1470"/>
        <end position="1480"/>
    </location>
</feature>
<keyword evidence="10" id="KW-0539">Nucleus</keyword>
<feature type="compositionally biased region" description="Acidic residues" evidence="11">
    <location>
        <begin position="22"/>
        <end position="35"/>
    </location>
</feature>
<dbReference type="CDD" id="cd18660">
    <property type="entry name" value="CD1_tandem"/>
    <property type="match status" value="1"/>
</dbReference>
<dbReference type="Gene3D" id="3.40.50.10810">
    <property type="entry name" value="Tandem AAA-ATPase domain"/>
    <property type="match status" value="1"/>
</dbReference>
<dbReference type="InterPro" id="IPR000953">
    <property type="entry name" value="Chromo/chromo_shadow_dom"/>
</dbReference>
<evidence type="ECO:0000259" key="12">
    <source>
        <dbReference type="PROSITE" id="PS50013"/>
    </source>
</evidence>
<dbReference type="InterPro" id="IPR000330">
    <property type="entry name" value="SNF2_N"/>
</dbReference>
<comment type="caution">
    <text evidence="15">The sequence shown here is derived from an EMBL/GenBank/DDBJ whole genome shotgun (WGS) entry which is preliminary data.</text>
</comment>
<evidence type="ECO:0000256" key="6">
    <source>
        <dbReference type="ARBA" id="ARBA00022806"/>
    </source>
</evidence>
<feature type="domain" description="Chromo" evidence="12">
    <location>
        <begin position="520"/>
        <end position="584"/>
    </location>
</feature>
<feature type="compositionally biased region" description="Basic and acidic residues" evidence="11">
    <location>
        <begin position="85"/>
        <end position="98"/>
    </location>
</feature>
<dbReference type="FunFam" id="3.40.50.10810:FF:000005">
    <property type="entry name" value="Photoperiod-independent early flowering 1"/>
    <property type="match status" value="1"/>
</dbReference>
<feature type="compositionally biased region" description="Basic and acidic residues" evidence="11">
    <location>
        <begin position="105"/>
        <end position="124"/>
    </location>
</feature>
<dbReference type="InterPro" id="IPR027417">
    <property type="entry name" value="P-loop_NTPase"/>
</dbReference>
<keyword evidence="16" id="KW-1185">Reference proteome</keyword>
<keyword evidence="7" id="KW-0067">ATP-binding</keyword>
<evidence type="ECO:0000256" key="2">
    <source>
        <dbReference type="ARBA" id="ARBA00007025"/>
    </source>
</evidence>
<feature type="region of interest" description="Disordered" evidence="11">
    <location>
        <begin position="1425"/>
        <end position="1482"/>
    </location>
</feature>
<dbReference type="InterPro" id="IPR016197">
    <property type="entry name" value="Chromo-like_dom_sf"/>
</dbReference>
<feature type="compositionally biased region" description="Acidic residues" evidence="11">
    <location>
        <begin position="187"/>
        <end position="210"/>
    </location>
</feature>
<name>A0A2G2YB15_CAPAN</name>
<dbReference type="OMA" id="WVQIRDD"/>
<evidence type="ECO:0000256" key="3">
    <source>
        <dbReference type="ARBA" id="ARBA00022737"/>
    </source>
</evidence>